<reference evidence="2 3" key="1">
    <citation type="submission" date="2019-02" db="EMBL/GenBank/DDBJ databases">
        <title>Comparative genomic analysis of the Hafnia genus genomes.</title>
        <authorList>
            <person name="Zhiqiu Y."/>
            <person name="Chao Y."/>
            <person name="Yuhui D."/>
            <person name="Di H."/>
            <person name="Bin L."/>
        </authorList>
    </citation>
    <scope>NUCLEOTIDE SEQUENCE [LARGE SCALE GENOMIC DNA]</scope>
    <source>
        <strain evidence="2 3">PCM_1194</strain>
    </source>
</reference>
<keyword evidence="1" id="KW-0175">Coiled coil</keyword>
<dbReference type="AlphaFoldDB" id="A0A4Q9EJ00"/>
<gene>
    <name evidence="2" type="primary">tssB</name>
    <name evidence="2" type="ORF">EYY89_18355</name>
</gene>
<dbReference type="PANTHER" id="PTHR35850">
    <property type="entry name" value="CYTOPLASMIC PROTEIN-RELATED"/>
    <property type="match status" value="1"/>
</dbReference>
<sequence length="160" mass="18104">MSNTQHKLDKARPPRVQITYDVEIGGAENKKELPLVLGVIGNFAEDENALRDRRFLHINKDNFNDIMEGMSPSISLLVESALPEKEGKLPVSLSFNTMDDFSPENIAMQVEPLRKLIELREQLSDLRNRTASNDRLKDELAELLAKRQSESEVNASAEEE</sequence>
<dbReference type="PANTHER" id="PTHR35850:SF1">
    <property type="entry name" value="TYPE VI SECRETION SYSTEM SHEATH PROTEIN TSSB1"/>
    <property type="match status" value="1"/>
</dbReference>
<dbReference type="EMBL" id="SITD01000064">
    <property type="protein sequence ID" value="TBM23069.1"/>
    <property type="molecule type" value="Genomic_DNA"/>
</dbReference>
<dbReference type="PIRSF" id="PIRSF028301">
    <property type="entry name" value="UCP028301"/>
    <property type="match status" value="1"/>
</dbReference>
<dbReference type="NCBIfam" id="TIGR03358">
    <property type="entry name" value="VI_chp_5"/>
    <property type="match status" value="1"/>
</dbReference>
<dbReference type="InterPro" id="IPR008312">
    <property type="entry name" value="T6SS_TssB1"/>
</dbReference>
<name>A0A4Q9EJ00_9GAMM</name>
<dbReference type="RefSeq" id="WP_004091463.1">
    <property type="nucleotide sequence ID" value="NZ_CALECD010000066.1"/>
</dbReference>
<organism evidence="2 3">
    <name type="scientific">Hafnia paralvei</name>
    <dbReference type="NCBI Taxonomy" id="546367"/>
    <lineage>
        <taxon>Bacteria</taxon>
        <taxon>Pseudomonadati</taxon>
        <taxon>Pseudomonadota</taxon>
        <taxon>Gammaproteobacteria</taxon>
        <taxon>Enterobacterales</taxon>
        <taxon>Hafniaceae</taxon>
        <taxon>Hafnia</taxon>
    </lineage>
</organism>
<comment type="caution">
    <text evidence="2">The sequence shown here is derived from an EMBL/GenBank/DDBJ whole genome shotgun (WGS) entry which is preliminary data.</text>
</comment>
<evidence type="ECO:0000313" key="2">
    <source>
        <dbReference type="EMBL" id="TBM23069.1"/>
    </source>
</evidence>
<proteinExistence type="predicted"/>
<evidence type="ECO:0000313" key="3">
    <source>
        <dbReference type="Proteomes" id="UP000293380"/>
    </source>
</evidence>
<protein>
    <submittedName>
        <fullName evidence="2">Type VI secretion system contractile sheath small subunit</fullName>
    </submittedName>
</protein>
<evidence type="ECO:0000256" key="1">
    <source>
        <dbReference type="SAM" id="Coils"/>
    </source>
</evidence>
<accession>A0A4Q9EJ00</accession>
<dbReference type="Pfam" id="PF05591">
    <property type="entry name" value="T6SS_VipA"/>
    <property type="match status" value="1"/>
</dbReference>
<feature type="coiled-coil region" evidence="1">
    <location>
        <begin position="126"/>
        <end position="160"/>
    </location>
</feature>
<dbReference type="Proteomes" id="UP000293380">
    <property type="component" value="Unassembled WGS sequence"/>
</dbReference>